<dbReference type="EMBL" id="OE839438">
    <property type="protein sequence ID" value="CAD7587214.1"/>
    <property type="molecule type" value="Genomic_DNA"/>
</dbReference>
<dbReference type="AlphaFoldDB" id="A0A7R9PHY3"/>
<name>A0A7R9PHY3_TIMGE</name>
<accession>A0A7R9PHY3</accession>
<organism evidence="2">
    <name type="scientific">Timema genevievae</name>
    <name type="common">Walking stick</name>
    <dbReference type="NCBI Taxonomy" id="629358"/>
    <lineage>
        <taxon>Eukaryota</taxon>
        <taxon>Metazoa</taxon>
        <taxon>Ecdysozoa</taxon>
        <taxon>Arthropoda</taxon>
        <taxon>Hexapoda</taxon>
        <taxon>Insecta</taxon>
        <taxon>Pterygota</taxon>
        <taxon>Neoptera</taxon>
        <taxon>Polyneoptera</taxon>
        <taxon>Phasmatodea</taxon>
        <taxon>Timematodea</taxon>
        <taxon>Timematoidea</taxon>
        <taxon>Timematidae</taxon>
        <taxon>Timema</taxon>
    </lineage>
</organism>
<feature type="region of interest" description="Disordered" evidence="1">
    <location>
        <begin position="124"/>
        <end position="144"/>
    </location>
</feature>
<sequence length="239" mass="26877">MTSFVNYLAFHCRSGTRRRIVKYKNELIYVCHPLAIISLDTRIECVSECLLGEGSRKGQWYIVPSLPNHNIPPHFLYTEDFLLMRGYIDEIALLVGALPPNLQTLQVYLHLVAFILTTTLTSGPHSVPRLSSLSPARDSTSGGKPTVPIDYSRYVKRFCSALECGSTYCKDLNYRIYVLPGVKEGFGNQINSCRDRGLNPGTPAYKSDTLSLDHQDTLQIISFLHTLRYVLVVSLDIMS</sequence>
<evidence type="ECO:0000256" key="1">
    <source>
        <dbReference type="SAM" id="MobiDB-lite"/>
    </source>
</evidence>
<evidence type="ECO:0000313" key="2">
    <source>
        <dbReference type="EMBL" id="CAD7587214.1"/>
    </source>
</evidence>
<proteinExistence type="predicted"/>
<reference evidence="2" key="1">
    <citation type="submission" date="2020-11" db="EMBL/GenBank/DDBJ databases">
        <authorList>
            <person name="Tran Van P."/>
        </authorList>
    </citation>
    <scope>NUCLEOTIDE SEQUENCE</scope>
</reference>
<protein>
    <submittedName>
        <fullName evidence="2">Uncharacterized protein</fullName>
    </submittedName>
</protein>
<feature type="compositionally biased region" description="Polar residues" evidence="1">
    <location>
        <begin position="124"/>
        <end position="143"/>
    </location>
</feature>
<gene>
    <name evidence="2" type="ORF">TGEB3V08_LOCUS1432</name>
</gene>